<dbReference type="AlphaFoldDB" id="A0A160TYR1"/>
<proteinExistence type="predicted"/>
<keyword evidence="1" id="KW-0812">Transmembrane</keyword>
<feature type="transmembrane region" description="Helical" evidence="1">
    <location>
        <begin position="339"/>
        <end position="362"/>
    </location>
</feature>
<feature type="transmembrane region" description="Helical" evidence="1">
    <location>
        <begin position="221"/>
        <end position="241"/>
    </location>
</feature>
<feature type="transmembrane region" description="Helical" evidence="1">
    <location>
        <begin position="422"/>
        <end position="441"/>
    </location>
</feature>
<feature type="transmembrane region" description="Helical" evidence="1">
    <location>
        <begin position="392"/>
        <end position="410"/>
    </location>
</feature>
<feature type="transmembrane region" description="Helical" evidence="1">
    <location>
        <begin position="282"/>
        <end position="302"/>
    </location>
</feature>
<keyword evidence="1" id="KW-1133">Transmembrane helix</keyword>
<gene>
    <name evidence="2" type="ORF">MGWOODY_Hyp2096</name>
</gene>
<name>A0A160TYR1_9ZZZZ</name>
<accession>A0A160TYR1</accession>
<reference evidence="2" key="1">
    <citation type="submission" date="2015-10" db="EMBL/GenBank/DDBJ databases">
        <authorList>
            <person name="Gilbert D.G."/>
        </authorList>
    </citation>
    <scope>NUCLEOTIDE SEQUENCE</scope>
</reference>
<feature type="transmembrane region" description="Helical" evidence="1">
    <location>
        <begin position="253"/>
        <end position="275"/>
    </location>
</feature>
<evidence type="ECO:0000256" key="1">
    <source>
        <dbReference type="SAM" id="Phobius"/>
    </source>
</evidence>
<keyword evidence="1" id="KW-0472">Membrane</keyword>
<dbReference type="EMBL" id="CZQD01000019">
    <property type="protein sequence ID" value="CUS56303.1"/>
    <property type="molecule type" value="Genomic_DNA"/>
</dbReference>
<feature type="transmembrane region" description="Helical" evidence="1">
    <location>
        <begin position="369"/>
        <end position="386"/>
    </location>
</feature>
<feature type="transmembrane region" description="Helical" evidence="1">
    <location>
        <begin position="99"/>
        <end position="118"/>
    </location>
</feature>
<sequence>MQTRFDAKIAVLFVVVPVWLVASAALQGTLGSIGPDGDDVMRLVQIKDLLNGQDWFDLHQYRMGPDGGTAMHWSRLVDLPILALFSLFDLFLPSETALVWAYSAWPPLSVLIVLGGLYVGARQVGGRAGSLACLVLSIFVYSAHYRFRPGAIDHHNLQLALMAVAMGLALDPQRRASRAVGAGLALAASVAIGGEVYVFAAAICAFMALDWAVSGAAAMRSAAGFGAGLAAGLEIAFFATVAPSQYTVVACDALSAVSLLAGMAGGFGLAAAALLMSGRIWWLRLGTLALVGAACAGALVLVGPECLSNPLDELSPDVKTLWLDRVDEARPIFAERSDLVAKLGFCLGITVLALGLCLYGLYRRQRMRANFLFVALLVSAVAMTLYQTRFYVFGHLFAVIPLGLWIADVYRTGKARSASSVAYIGALALSVPFLWALPGLLVSPAVETNKTGDKADCLQDGLFATLETLPKGRVLAPADFGPKILNRTDHNVLQGNYHRNQDGISQAIELLLSHAGETRAKLSRSRIDYIVTCPADAETKLMTTHDQDGFAARLKRQEIPDFLDNIPLDTGAKTPARLYRVLGDGAVDQKDEDLS</sequence>
<protein>
    <submittedName>
        <fullName evidence="2">Mlr4739 protein</fullName>
    </submittedName>
</protein>
<feature type="transmembrane region" description="Helical" evidence="1">
    <location>
        <begin position="182"/>
        <end position="209"/>
    </location>
</feature>
<evidence type="ECO:0000313" key="2">
    <source>
        <dbReference type="EMBL" id="CUS56303.1"/>
    </source>
</evidence>
<feature type="transmembrane region" description="Helical" evidence="1">
    <location>
        <begin position="124"/>
        <end position="143"/>
    </location>
</feature>
<organism evidence="2">
    <name type="scientific">hydrothermal vent metagenome</name>
    <dbReference type="NCBI Taxonomy" id="652676"/>
    <lineage>
        <taxon>unclassified sequences</taxon>
        <taxon>metagenomes</taxon>
        <taxon>ecological metagenomes</taxon>
    </lineage>
</organism>